<keyword evidence="3" id="KW-1185">Reference proteome</keyword>
<dbReference type="Proteomes" id="UP000318122">
    <property type="component" value="Segment"/>
</dbReference>
<protein>
    <submittedName>
        <fullName evidence="1">Uncharacterized protein</fullName>
    </submittedName>
</protein>
<dbReference type="EMBL" id="MK804891">
    <property type="protein sequence ID" value="QDB73878.1"/>
    <property type="molecule type" value="Genomic_DNA"/>
</dbReference>
<dbReference type="EMBL" id="MK804891">
    <property type="protein sequence ID" value="QDB73870.1"/>
    <property type="molecule type" value="Genomic_DNA"/>
</dbReference>
<reference evidence="1 3" key="1">
    <citation type="submission" date="2019-04" db="EMBL/GenBank/DDBJ databases">
        <title>Nine Novel Phages from a Plateau Lake in Southwest China Provide Insights into Aeromonas Phage Diversity.</title>
        <authorList>
            <person name="Xiao W."/>
        </authorList>
    </citation>
    <scope>NUCLEOTIDE SEQUENCE [LARGE SCALE GENOMIC DNA]</scope>
</reference>
<sequence length="65" mass="7186">MQIKLEFPTDSDAQHGAYYLQDRGYSVKLMGKALVVSKPDPADLALVMTTYRAFTVDLAEGDTCE</sequence>
<gene>
    <name evidence="1" type="ORF">2D05_039</name>
    <name evidence="2" type="ORF">2D05_047</name>
</gene>
<evidence type="ECO:0000313" key="1">
    <source>
        <dbReference type="EMBL" id="QDB73870.1"/>
    </source>
</evidence>
<proteinExistence type="predicted"/>
<organism evidence="1 3">
    <name type="scientific">Aeromonas phage 2_D05</name>
    <dbReference type="NCBI Taxonomy" id="2588098"/>
    <lineage>
        <taxon>Viruses</taxon>
        <taxon>Duplodnaviria</taxon>
        <taxon>Heunggongvirae</taxon>
        <taxon>Uroviricota</taxon>
        <taxon>Caudoviricetes</taxon>
        <taxon>Kunmingvirus</taxon>
        <taxon>Kunmingvirus kv2D05</taxon>
    </lineage>
</organism>
<accession>A0A4Y5TWU1</accession>
<name>A0A4Y5TWU1_9CAUD</name>
<evidence type="ECO:0000313" key="3">
    <source>
        <dbReference type="Proteomes" id="UP000318122"/>
    </source>
</evidence>
<evidence type="ECO:0000313" key="2">
    <source>
        <dbReference type="EMBL" id="QDB73878.1"/>
    </source>
</evidence>